<dbReference type="PANTHER" id="PTHR45649">
    <property type="entry name" value="AMINO-ACID PERMEASE BAT1"/>
    <property type="match status" value="1"/>
</dbReference>
<keyword evidence="3 7" id="KW-0812">Transmembrane</keyword>
<feature type="compositionally biased region" description="Low complexity" evidence="6">
    <location>
        <begin position="24"/>
        <end position="37"/>
    </location>
</feature>
<organism evidence="8 9">
    <name type="scientific">Aspergillus keveii</name>
    <dbReference type="NCBI Taxonomy" id="714993"/>
    <lineage>
        <taxon>Eukaryota</taxon>
        <taxon>Fungi</taxon>
        <taxon>Dikarya</taxon>
        <taxon>Ascomycota</taxon>
        <taxon>Pezizomycotina</taxon>
        <taxon>Eurotiomycetes</taxon>
        <taxon>Eurotiomycetidae</taxon>
        <taxon>Eurotiales</taxon>
        <taxon>Aspergillaceae</taxon>
        <taxon>Aspergillus</taxon>
        <taxon>Aspergillus subgen. Nidulantes</taxon>
    </lineage>
</organism>
<feature type="transmembrane region" description="Helical" evidence="7">
    <location>
        <begin position="85"/>
        <end position="108"/>
    </location>
</feature>
<dbReference type="PANTHER" id="PTHR45649:SF11">
    <property type="entry name" value="TRANSPORTER, PUTATIVE (EUROFUNG)-RELATED"/>
    <property type="match status" value="1"/>
</dbReference>
<feature type="transmembrane region" description="Helical" evidence="7">
    <location>
        <begin position="114"/>
        <end position="132"/>
    </location>
</feature>
<gene>
    <name evidence="8" type="ORF">BJX66DRAFT_348205</name>
</gene>
<evidence type="ECO:0000256" key="4">
    <source>
        <dbReference type="ARBA" id="ARBA00022989"/>
    </source>
</evidence>
<dbReference type="InterPro" id="IPR002293">
    <property type="entry name" value="AA/rel_permease1"/>
</dbReference>
<comment type="subcellular location">
    <subcellularLocation>
        <location evidence="1">Membrane</location>
        <topology evidence="1">Multi-pass membrane protein</topology>
    </subcellularLocation>
</comment>
<feature type="transmembrane region" description="Helical" evidence="7">
    <location>
        <begin position="258"/>
        <end position="279"/>
    </location>
</feature>
<feature type="transmembrane region" description="Helical" evidence="7">
    <location>
        <begin position="58"/>
        <end position="78"/>
    </location>
</feature>
<sequence length="498" mass="54027">MSNPKAALKPSERISLEKLEKLELPSPSSPTSSNPENGDALPIPNATSTAPPKLDRTISWIGAVGLAFTISNSWMSYAATFGPSLVYGGGVTVLFALIIAAAAQWVVLLGVCELASAIPSSGGCYHFTYFLAPEKTRNFASFTVGMINLLGFLIGGVSGMIYTTISVFGIVMFWVDGFVPEQWQVYLGFVGVILLSLIPILTLPQRHTKYLTTTCLALSLFCLVFFIVTLLAMGRDHYAPSNLLAHRNLSGWSNPTGWLLSIALGEYSFSATGTVVHLAEEVHRPRRGIPRAINVTMAICVATAIPFTVVLLCGIRDLDAVQNAFLPILEIFYQMTGSKAVATLLQACLAGLYFSTVSTQWVSVSRIAWTLARDNALPFSNHLTKISRSRRIPLHATLACATFCILFGLIYIASTTAFSSVVNMATLLQNLSYTVPQGILFVQRRRGHLAAGREFSLDWGSRRLLGYAVNGFAVVWLVFSGVLFCFPNRVPTSKGSMN</sequence>
<feature type="transmembrane region" description="Helical" evidence="7">
    <location>
        <begin position="144"/>
        <end position="171"/>
    </location>
</feature>
<evidence type="ECO:0000256" key="3">
    <source>
        <dbReference type="ARBA" id="ARBA00022692"/>
    </source>
</evidence>
<reference evidence="8 9" key="1">
    <citation type="submission" date="2024-07" db="EMBL/GenBank/DDBJ databases">
        <title>Section-level genome sequencing and comparative genomics of Aspergillus sections Usti and Cavernicolus.</title>
        <authorList>
            <consortium name="Lawrence Berkeley National Laboratory"/>
            <person name="Nybo J.L."/>
            <person name="Vesth T.C."/>
            <person name="Theobald S."/>
            <person name="Frisvad J.C."/>
            <person name="Larsen T.O."/>
            <person name="Kjaerboelling I."/>
            <person name="Rothschild-Mancinelli K."/>
            <person name="Lyhne E.K."/>
            <person name="Kogle M.E."/>
            <person name="Barry K."/>
            <person name="Clum A."/>
            <person name="Na H."/>
            <person name="Ledsgaard L."/>
            <person name="Lin J."/>
            <person name="Lipzen A."/>
            <person name="Kuo A."/>
            <person name="Riley R."/>
            <person name="Mondo S."/>
            <person name="Labutti K."/>
            <person name="Haridas S."/>
            <person name="Pangalinan J."/>
            <person name="Salamov A.A."/>
            <person name="Simmons B.A."/>
            <person name="Magnuson J.K."/>
            <person name="Chen J."/>
            <person name="Drula E."/>
            <person name="Henrissat B."/>
            <person name="Wiebenga A."/>
            <person name="Lubbers R.J."/>
            <person name="Gomes A.C."/>
            <person name="Makela M.R."/>
            <person name="Stajich J."/>
            <person name="Grigoriev I.V."/>
            <person name="Mortensen U.H."/>
            <person name="De Vries R.P."/>
            <person name="Baker S.E."/>
            <person name="Andersen M.R."/>
        </authorList>
    </citation>
    <scope>NUCLEOTIDE SEQUENCE [LARGE SCALE GENOMIC DNA]</scope>
    <source>
        <strain evidence="8 9">CBS 209.92</strain>
    </source>
</reference>
<name>A0ABR4FMX2_9EURO</name>
<dbReference type="Proteomes" id="UP001610563">
    <property type="component" value="Unassembled WGS sequence"/>
</dbReference>
<feature type="transmembrane region" description="Helical" evidence="7">
    <location>
        <begin position="331"/>
        <end position="354"/>
    </location>
</feature>
<feature type="transmembrane region" description="Helical" evidence="7">
    <location>
        <begin position="210"/>
        <end position="233"/>
    </location>
</feature>
<evidence type="ECO:0000256" key="2">
    <source>
        <dbReference type="ARBA" id="ARBA00022448"/>
    </source>
</evidence>
<evidence type="ECO:0000256" key="1">
    <source>
        <dbReference type="ARBA" id="ARBA00004141"/>
    </source>
</evidence>
<evidence type="ECO:0000313" key="8">
    <source>
        <dbReference type="EMBL" id="KAL2784597.1"/>
    </source>
</evidence>
<feature type="transmembrane region" description="Helical" evidence="7">
    <location>
        <begin position="464"/>
        <end position="486"/>
    </location>
</feature>
<protein>
    <submittedName>
        <fullName evidence="8">Amino acid/polyamine transporter I</fullName>
    </submittedName>
</protein>
<evidence type="ECO:0000256" key="6">
    <source>
        <dbReference type="SAM" id="MobiDB-lite"/>
    </source>
</evidence>
<proteinExistence type="predicted"/>
<comment type="caution">
    <text evidence="8">The sequence shown here is derived from an EMBL/GenBank/DDBJ whole genome shotgun (WGS) entry which is preliminary data.</text>
</comment>
<keyword evidence="2" id="KW-0813">Transport</keyword>
<keyword evidence="9" id="KW-1185">Reference proteome</keyword>
<dbReference type="EMBL" id="JBFTWV010000174">
    <property type="protein sequence ID" value="KAL2784597.1"/>
    <property type="molecule type" value="Genomic_DNA"/>
</dbReference>
<keyword evidence="4 7" id="KW-1133">Transmembrane helix</keyword>
<dbReference type="PIRSF" id="PIRSF006060">
    <property type="entry name" value="AA_transporter"/>
    <property type="match status" value="1"/>
</dbReference>
<feature type="region of interest" description="Disordered" evidence="6">
    <location>
        <begin position="19"/>
        <end position="49"/>
    </location>
</feature>
<feature type="transmembrane region" description="Helical" evidence="7">
    <location>
        <begin position="291"/>
        <end position="311"/>
    </location>
</feature>
<evidence type="ECO:0000256" key="7">
    <source>
        <dbReference type="SAM" id="Phobius"/>
    </source>
</evidence>
<keyword evidence="5 7" id="KW-0472">Membrane</keyword>
<feature type="transmembrane region" description="Helical" evidence="7">
    <location>
        <begin position="183"/>
        <end position="203"/>
    </location>
</feature>
<dbReference type="Gene3D" id="1.20.1740.10">
    <property type="entry name" value="Amino acid/polyamine transporter I"/>
    <property type="match status" value="1"/>
</dbReference>
<feature type="transmembrane region" description="Helical" evidence="7">
    <location>
        <begin position="392"/>
        <end position="414"/>
    </location>
</feature>
<evidence type="ECO:0000256" key="5">
    <source>
        <dbReference type="ARBA" id="ARBA00023136"/>
    </source>
</evidence>
<accession>A0ABR4FMX2</accession>
<dbReference type="Pfam" id="PF13520">
    <property type="entry name" value="AA_permease_2"/>
    <property type="match status" value="1"/>
</dbReference>
<evidence type="ECO:0000313" key="9">
    <source>
        <dbReference type="Proteomes" id="UP001610563"/>
    </source>
</evidence>